<accession>A0ABQ4WAV6</accession>
<evidence type="ECO:0000313" key="2">
    <source>
        <dbReference type="Proteomes" id="UP001151760"/>
    </source>
</evidence>
<evidence type="ECO:0000313" key="1">
    <source>
        <dbReference type="EMBL" id="GJS49977.1"/>
    </source>
</evidence>
<reference evidence="1" key="1">
    <citation type="journal article" date="2022" name="Int. J. Mol. Sci.">
        <title>Draft Genome of Tanacetum Coccineum: Genomic Comparison of Closely Related Tanacetum-Family Plants.</title>
        <authorList>
            <person name="Yamashiro T."/>
            <person name="Shiraishi A."/>
            <person name="Nakayama K."/>
            <person name="Satake H."/>
        </authorList>
    </citation>
    <scope>NUCLEOTIDE SEQUENCE</scope>
</reference>
<organism evidence="1 2">
    <name type="scientific">Tanacetum coccineum</name>
    <dbReference type="NCBI Taxonomy" id="301880"/>
    <lineage>
        <taxon>Eukaryota</taxon>
        <taxon>Viridiplantae</taxon>
        <taxon>Streptophyta</taxon>
        <taxon>Embryophyta</taxon>
        <taxon>Tracheophyta</taxon>
        <taxon>Spermatophyta</taxon>
        <taxon>Magnoliopsida</taxon>
        <taxon>eudicotyledons</taxon>
        <taxon>Gunneridae</taxon>
        <taxon>Pentapetalae</taxon>
        <taxon>asterids</taxon>
        <taxon>campanulids</taxon>
        <taxon>Asterales</taxon>
        <taxon>Asteraceae</taxon>
        <taxon>Asteroideae</taxon>
        <taxon>Anthemideae</taxon>
        <taxon>Anthemidinae</taxon>
        <taxon>Tanacetum</taxon>
    </lineage>
</organism>
<reference evidence="1" key="2">
    <citation type="submission" date="2022-01" db="EMBL/GenBank/DDBJ databases">
        <authorList>
            <person name="Yamashiro T."/>
            <person name="Shiraishi A."/>
            <person name="Satake H."/>
            <person name="Nakayama K."/>
        </authorList>
    </citation>
    <scope>NUCLEOTIDE SEQUENCE</scope>
</reference>
<gene>
    <name evidence="1" type="ORF">Tco_0600098</name>
</gene>
<keyword evidence="2" id="KW-1185">Reference proteome</keyword>
<name>A0ABQ4WAV6_9ASTR</name>
<comment type="caution">
    <text evidence="1">The sequence shown here is derived from an EMBL/GenBank/DDBJ whole genome shotgun (WGS) entry which is preliminary data.</text>
</comment>
<dbReference type="EMBL" id="BQNB010008482">
    <property type="protein sequence ID" value="GJS49977.1"/>
    <property type="molecule type" value="Genomic_DNA"/>
</dbReference>
<feature type="non-terminal residue" evidence="1">
    <location>
        <position position="350"/>
    </location>
</feature>
<sequence length="350" mass="41739">MSRMDDDLFTYEVEILGLASVPFAEIFRINTNVFDFETPTCRSFNELNYLLQINPDVLTKYIDGFKTYEEYKDDWIYKWNKDIPWKDDGYCNGGNLPRAYIVGNTLRYQNLEWYEALEDGKLKDEALKNKAIMEGMINKDDESHNEGWRRWDGYENTIHNHEEREIEEQYENEERCELFNNPHHETPVCKIRRFEMIKYSFGQDEEYVAIKECEYEDLTITNEDACRAYQEIFRSMDKGWMVLSGKEIDKVGEVLIIWNPMCVVVILASKLIMEYLVKISKKARILELKQRNLKITVLTSYTPYPSRKIQLIMEYLVKNNKKARNLEVKRRHLNITVLTSNTPYPSRKIR</sequence>
<protein>
    <submittedName>
        <fullName evidence="1">Uncharacterized protein</fullName>
    </submittedName>
</protein>
<dbReference type="Proteomes" id="UP001151760">
    <property type="component" value="Unassembled WGS sequence"/>
</dbReference>
<proteinExistence type="predicted"/>